<accession>C0CT60</accession>
<dbReference type="AlphaFoldDB" id="C0CT60"/>
<dbReference type="EMBL" id="ACCJ01000008">
    <property type="protein sequence ID" value="EEG57738.1"/>
    <property type="molecule type" value="Genomic_DNA"/>
</dbReference>
<sequence>MLPKGQEQVRDYLFLLFLYFINVSGRCLNKMCHYLGIDVGGTNIRAALIGQTGEMSPVLKERTSREGHGEGMMEQIISMCRILTARTSAVAAGICLPGVFMPDGTLAHATNLPTGSERLHIVEQLRDVLNIPVYGENDANAAAFGEYVYGVGKGVESMYYVTISTGIGGGFIWNGNIIRGFNGFAGEVGSVLVTEEEASFRSLAPGSAEGCSGGDGILEKARKRINCEIRDAGEVFQLAQEGDEKAAEIVVEMITGLARMFADIACVINPQRFVLGGGCMRSEDCFFGRMTELYRKLVPGPLKNTEFVQASLREPGLLGCAAIAGKGEKYV</sequence>
<comment type="caution">
    <text evidence="2">The sequence shown here is derived from an EMBL/GenBank/DDBJ whole genome shotgun (WGS) entry which is preliminary data.</text>
</comment>
<evidence type="ECO:0000313" key="2">
    <source>
        <dbReference type="EMBL" id="EEG57738.1"/>
    </source>
</evidence>
<reference evidence="2 3" key="2">
    <citation type="submission" date="2009-02" db="EMBL/GenBank/DDBJ databases">
        <title>Draft genome sequence of Clostridium asparagiforme (DSM 15981).</title>
        <authorList>
            <person name="Sudarsanam P."/>
            <person name="Ley R."/>
            <person name="Guruge J."/>
            <person name="Turnbaugh P.J."/>
            <person name="Mahowald M."/>
            <person name="Liep D."/>
            <person name="Gordon J."/>
        </authorList>
    </citation>
    <scope>NUCLEOTIDE SEQUENCE [LARGE SCALE GENOMIC DNA]</scope>
    <source>
        <strain evidence="2 3">DSM 15981</strain>
    </source>
</reference>
<dbReference type="Pfam" id="PF00480">
    <property type="entry name" value="ROK"/>
    <property type="match status" value="1"/>
</dbReference>
<reference evidence="2 3" key="1">
    <citation type="submission" date="2009-01" db="EMBL/GenBank/DDBJ databases">
        <authorList>
            <person name="Fulton L."/>
            <person name="Clifton S."/>
            <person name="Fulton B."/>
            <person name="Xu J."/>
            <person name="Minx P."/>
            <person name="Pepin K.H."/>
            <person name="Johnson M."/>
            <person name="Bhonagiri V."/>
            <person name="Nash W.E."/>
            <person name="Mardis E.R."/>
            <person name="Wilson R.K."/>
        </authorList>
    </citation>
    <scope>NUCLEOTIDE SEQUENCE [LARGE SCALE GENOMIC DNA]</scope>
    <source>
        <strain evidence="2 3">DSM 15981</strain>
    </source>
</reference>
<dbReference type="SUPFAM" id="SSF53067">
    <property type="entry name" value="Actin-like ATPase domain"/>
    <property type="match status" value="1"/>
</dbReference>
<dbReference type="PANTHER" id="PTHR18964">
    <property type="entry name" value="ROK (REPRESSOR, ORF, KINASE) FAMILY"/>
    <property type="match status" value="1"/>
</dbReference>
<protein>
    <submittedName>
        <fullName evidence="2">ROK family protein</fullName>
    </submittedName>
</protein>
<dbReference type="Proteomes" id="UP000004756">
    <property type="component" value="Unassembled WGS sequence"/>
</dbReference>
<dbReference type="InterPro" id="IPR043129">
    <property type="entry name" value="ATPase_NBD"/>
</dbReference>
<dbReference type="PANTHER" id="PTHR18964:SF149">
    <property type="entry name" value="BIFUNCTIONAL UDP-N-ACETYLGLUCOSAMINE 2-EPIMERASE_N-ACETYLMANNOSAMINE KINASE"/>
    <property type="match status" value="1"/>
</dbReference>
<name>C0CT60_9FIRM</name>
<dbReference type="HOGENOM" id="CLU_036604_0_4_9"/>
<keyword evidence="3" id="KW-1185">Reference proteome</keyword>
<organism evidence="2 3">
    <name type="scientific">[Clostridium] asparagiforme DSM 15981</name>
    <dbReference type="NCBI Taxonomy" id="518636"/>
    <lineage>
        <taxon>Bacteria</taxon>
        <taxon>Bacillati</taxon>
        <taxon>Bacillota</taxon>
        <taxon>Clostridia</taxon>
        <taxon>Lachnospirales</taxon>
        <taxon>Lachnospiraceae</taxon>
        <taxon>Enterocloster</taxon>
    </lineage>
</organism>
<comment type="similarity">
    <text evidence="1">Belongs to the ROK (NagC/XylR) family.</text>
</comment>
<proteinExistence type="inferred from homology"/>
<evidence type="ECO:0000313" key="3">
    <source>
        <dbReference type="Proteomes" id="UP000004756"/>
    </source>
</evidence>
<gene>
    <name evidence="2" type="ORF">CLOSTASPAR_00158</name>
</gene>
<evidence type="ECO:0000256" key="1">
    <source>
        <dbReference type="ARBA" id="ARBA00006479"/>
    </source>
</evidence>
<dbReference type="InterPro" id="IPR000600">
    <property type="entry name" value="ROK"/>
</dbReference>
<dbReference type="Gene3D" id="3.30.420.40">
    <property type="match status" value="2"/>
</dbReference>